<dbReference type="InterPro" id="IPR012674">
    <property type="entry name" value="Calycin"/>
</dbReference>
<dbReference type="AlphaFoldDB" id="A0A829ZCE5"/>
<gene>
    <name evidence="1" type="ORF">IMSAGC017_01707</name>
</gene>
<dbReference type="Pfam" id="PF09148">
    <property type="entry name" value="DUF1934"/>
    <property type="match status" value="1"/>
</dbReference>
<evidence type="ECO:0008006" key="3">
    <source>
        <dbReference type="Google" id="ProtNLM"/>
    </source>
</evidence>
<accession>A0A829ZCE5</accession>
<protein>
    <recommendedName>
        <fullName evidence="3">DUF1934 domain-containing protein</fullName>
    </recommendedName>
</protein>
<sequence>MHGDIMKKVIKVKYRNIFKYEDHQEVIKFDEKGYLEESGNHKIISFMTDKLIRIEIKTNEIILYNGNSILRLISGRDVLNQYQTDYGEISLKTRLIYYEIGNTIKIKYELYDGPNLISQVYMMLSYMILEN</sequence>
<reference evidence="1 2" key="1">
    <citation type="journal article" date="2020" name="Microbiome">
        <title>Single-cell genomics of uncultured bacteria reveals dietary fiber responders in the mouse gut microbiota.</title>
        <authorList>
            <person name="Chijiiwa R."/>
            <person name="Hosokawa M."/>
            <person name="Kogawa M."/>
            <person name="Nishikawa Y."/>
            <person name="Ide K."/>
            <person name="Sakanashi C."/>
            <person name="Takahashi K."/>
            <person name="Takeyama H."/>
        </authorList>
    </citation>
    <scope>NUCLEOTIDE SEQUENCE [LARGE SCALE GENOMIC DNA]</scope>
    <source>
        <strain evidence="1">IMSAGC_017</strain>
    </source>
</reference>
<dbReference type="InterPro" id="IPR015231">
    <property type="entry name" value="DUF1934"/>
</dbReference>
<comment type="caution">
    <text evidence="1">The sequence shown here is derived from an EMBL/GenBank/DDBJ whole genome shotgun (WGS) entry which is preliminary data.</text>
</comment>
<proteinExistence type="predicted"/>
<organism evidence="1 2">
    <name type="scientific">Thomasclavelia cocleata</name>
    <dbReference type="NCBI Taxonomy" id="69824"/>
    <lineage>
        <taxon>Bacteria</taxon>
        <taxon>Bacillati</taxon>
        <taxon>Bacillota</taxon>
        <taxon>Erysipelotrichia</taxon>
        <taxon>Erysipelotrichales</taxon>
        <taxon>Coprobacillaceae</taxon>
        <taxon>Thomasclavelia</taxon>
    </lineage>
</organism>
<name>A0A829ZCE5_9FIRM</name>
<dbReference type="Proteomes" id="UP000490821">
    <property type="component" value="Unassembled WGS sequence"/>
</dbReference>
<dbReference type="EMBL" id="BLMI01000203">
    <property type="protein sequence ID" value="GFI41662.1"/>
    <property type="molecule type" value="Genomic_DNA"/>
</dbReference>
<dbReference type="Gene3D" id="2.40.128.20">
    <property type="match status" value="1"/>
</dbReference>
<evidence type="ECO:0000313" key="1">
    <source>
        <dbReference type="EMBL" id="GFI41662.1"/>
    </source>
</evidence>
<evidence type="ECO:0000313" key="2">
    <source>
        <dbReference type="Proteomes" id="UP000490821"/>
    </source>
</evidence>
<dbReference type="SUPFAM" id="SSF50814">
    <property type="entry name" value="Lipocalins"/>
    <property type="match status" value="1"/>
</dbReference>